<evidence type="ECO:0000313" key="2">
    <source>
        <dbReference type="Proteomes" id="UP001272242"/>
    </source>
</evidence>
<dbReference type="EMBL" id="JAXBLV010000038">
    <property type="protein sequence ID" value="MDY3558599.1"/>
    <property type="molecule type" value="Genomic_DNA"/>
</dbReference>
<accession>A0ABU5EY80</accession>
<protein>
    <recommendedName>
        <fullName evidence="3">Outer membrane protein assembly factor BamE</fullName>
    </recommendedName>
</protein>
<dbReference type="RefSeq" id="WP_320685497.1">
    <property type="nucleotide sequence ID" value="NZ_JAXBLV010000038.1"/>
</dbReference>
<sequence>MKPTSRVRSAAVVGVLVIGLEAVLISFRAPAPAAPRVEQMERVVPGLTEAEVVAMLGAPPGDYCSDPGRFTVDHHSLSQVPIDFERDAHRTAFWRIDEARLEVRFGADGRVVYRRVCESVDQRPRARR</sequence>
<evidence type="ECO:0008006" key="3">
    <source>
        <dbReference type="Google" id="ProtNLM"/>
    </source>
</evidence>
<gene>
    <name evidence="1" type="ORF">R5W23_005721</name>
</gene>
<keyword evidence="2" id="KW-1185">Reference proteome</keyword>
<name>A0ABU5EY80_9BACT</name>
<organism evidence="1 2">
    <name type="scientific">Gemmata algarum</name>
    <dbReference type="NCBI Taxonomy" id="2975278"/>
    <lineage>
        <taxon>Bacteria</taxon>
        <taxon>Pseudomonadati</taxon>
        <taxon>Planctomycetota</taxon>
        <taxon>Planctomycetia</taxon>
        <taxon>Gemmatales</taxon>
        <taxon>Gemmataceae</taxon>
        <taxon>Gemmata</taxon>
    </lineage>
</organism>
<dbReference type="Proteomes" id="UP001272242">
    <property type="component" value="Unassembled WGS sequence"/>
</dbReference>
<comment type="caution">
    <text evidence="1">The sequence shown here is derived from an EMBL/GenBank/DDBJ whole genome shotgun (WGS) entry which is preliminary data.</text>
</comment>
<evidence type="ECO:0000313" key="1">
    <source>
        <dbReference type="EMBL" id="MDY3558599.1"/>
    </source>
</evidence>
<reference evidence="2" key="1">
    <citation type="journal article" date="2023" name="Mar. Drugs">
        <title>Gemmata algarum, a Novel Planctomycete Isolated from an Algal Mat, Displays Antimicrobial Activity.</title>
        <authorList>
            <person name="Kumar G."/>
            <person name="Kallscheuer N."/>
            <person name="Kashif M."/>
            <person name="Ahamad S."/>
            <person name="Jagadeeshwari U."/>
            <person name="Pannikurungottu S."/>
            <person name="Haufschild T."/>
            <person name="Kabuu M."/>
            <person name="Sasikala C."/>
            <person name="Jogler C."/>
            <person name="Ramana C."/>
        </authorList>
    </citation>
    <scope>NUCLEOTIDE SEQUENCE [LARGE SCALE GENOMIC DNA]</scope>
    <source>
        <strain evidence="2">JC673</strain>
    </source>
</reference>
<proteinExistence type="predicted"/>